<name>A0A7G9LDT2_9FLAO</name>
<evidence type="ECO:0000313" key="4">
    <source>
        <dbReference type="EMBL" id="QNM86781.1"/>
    </source>
</evidence>
<sequence>MKTKLLLFFSFFLAQTTLVGQSVSLTKATFDVAETISITWTGGSGSGSDWLGIYYVGETPGSDTSAIKWDYISTTNGAIDVENLTRGGFNRPLPAGNYYVALLLNDSYTVSDSFNFTISTAASVSSDKTDYAVNEAVAITYTGGLGLSTDWVAIYDQSVTDPDGSYFEWSYVTSGQEAAGTLTINPTSLPKGNYYAVLLTDDSYTALSNKVNFTVDGGVLSTDKLVVDKVGVYPNPVNTIATVQMKQNFNKVELLDNLGRKVLESKNINKNTYRLDVQDLSSGIYVIRVYGDKVYDSKIIIE</sequence>
<gene>
    <name evidence="4" type="ORF">H9W90_06595</name>
</gene>
<dbReference type="InterPro" id="IPR026444">
    <property type="entry name" value="Secre_tail"/>
</dbReference>
<dbReference type="Proteomes" id="UP000515808">
    <property type="component" value="Chromosome"/>
</dbReference>
<evidence type="ECO:0000256" key="1">
    <source>
        <dbReference type="ARBA" id="ARBA00022729"/>
    </source>
</evidence>
<evidence type="ECO:0000256" key="2">
    <source>
        <dbReference type="SAM" id="SignalP"/>
    </source>
</evidence>
<proteinExistence type="predicted"/>
<dbReference type="RefSeq" id="WP_187483656.1">
    <property type="nucleotide sequence ID" value="NZ_CP060695.1"/>
</dbReference>
<dbReference type="AlphaFoldDB" id="A0A7G9LDT2"/>
<accession>A0A7G9LDT2</accession>
<protein>
    <submittedName>
        <fullName evidence="4">T9SS type A sorting domain-containing protein</fullName>
    </submittedName>
</protein>
<dbReference type="Pfam" id="PF18962">
    <property type="entry name" value="Por_Secre_tail"/>
    <property type="match status" value="1"/>
</dbReference>
<feature type="signal peptide" evidence="2">
    <location>
        <begin position="1"/>
        <end position="20"/>
    </location>
</feature>
<keyword evidence="1 2" id="KW-0732">Signal</keyword>
<dbReference type="EMBL" id="CP060695">
    <property type="protein sequence ID" value="QNM86781.1"/>
    <property type="molecule type" value="Genomic_DNA"/>
</dbReference>
<reference evidence="4 5" key="1">
    <citation type="submission" date="2020-08" db="EMBL/GenBank/DDBJ databases">
        <title>Polaribacter sp. L12M9 isolated from gut of the Korean scallop.</title>
        <authorList>
            <person name="Jeong Y.S."/>
        </authorList>
    </citation>
    <scope>NUCLEOTIDE SEQUENCE [LARGE SCALE GENOMIC DNA]</scope>
    <source>
        <strain evidence="4 5">L12M9</strain>
    </source>
</reference>
<evidence type="ECO:0000259" key="3">
    <source>
        <dbReference type="Pfam" id="PF18962"/>
    </source>
</evidence>
<feature type="domain" description="Secretion system C-terminal sorting" evidence="3">
    <location>
        <begin position="232"/>
        <end position="301"/>
    </location>
</feature>
<keyword evidence="5" id="KW-1185">Reference proteome</keyword>
<dbReference type="KEGG" id="ppec:H9W90_06595"/>
<organism evidence="4 5">
    <name type="scientific">Polaribacter pectinis</name>
    <dbReference type="NCBI Taxonomy" id="2738844"/>
    <lineage>
        <taxon>Bacteria</taxon>
        <taxon>Pseudomonadati</taxon>
        <taxon>Bacteroidota</taxon>
        <taxon>Flavobacteriia</taxon>
        <taxon>Flavobacteriales</taxon>
        <taxon>Flavobacteriaceae</taxon>
    </lineage>
</organism>
<dbReference type="NCBIfam" id="TIGR04183">
    <property type="entry name" value="Por_Secre_tail"/>
    <property type="match status" value="1"/>
</dbReference>
<feature type="chain" id="PRO_5028798487" evidence="2">
    <location>
        <begin position="21"/>
        <end position="302"/>
    </location>
</feature>
<evidence type="ECO:0000313" key="5">
    <source>
        <dbReference type="Proteomes" id="UP000515808"/>
    </source>
</evidence>